<dbReference type="InterPro" id="IPR002528">
    <property type="entry name" value="MATE_fam"/>
</dbReference>
<reference evidence="7 8" key="1">
    <citation type="journal article" date="2022" name="Nat. Genet.">
        <title>Improved pea reference genome and pan-genome highlight genomic features and evolutionary characteristics.</title>
        <authorList>
            <person name="Yang T."/>
            <person name="Liu R."/>
            <person name="Luo Y."/>
            <person name="Hu S."/>
            <person name="Wang D."/>
            <person name="Wang C."/>
            <person name="Pandey M.K."/>
            <person name="Ge S."/>
            <person name="Xu Q."/>
            <person name="Li N."/>
            <person name="Li G."/>
            <person name="Huang Y."/>
            <person name="Saxena R.K."/>
            <person name="Ji Y."/>
            <person name="Li M."/>
            <person name="Yan X."/>
            <person name="He Y."/>
            <person name="Liu Y."/>
            <person name="Wang X."/>
            <person name="Xiang C."/>
            <person name="Varshney R.K."/>
            <person name="Ding H."/>
            <person name="Gao S."/>
            <person name="Zong X."/>
        </authorList>
    </citation>
    <scope>NUCLEOTIDE SEQUENCE [LARGE SCALE GENOMIC DNA]</scope>
    <source>
        <strain evidence="7 8">cv. Zhongwan 6</strain>
    </source>
</reference>
<dbReference type="Gramene" id="Psat05G0165000-T1">
    <property type="protein sequence ID" value="KAI5404570.1"/>
    <property type="gene ID" value="KIW84_051650"/>
</dbReference>
<comment type="subcellular location">
    <subcellularLocation>
        <location evidence="1">Membrane</location>
        <topology evidence="1">Multi-pass membrane protein</topology>
    </subcellularLocation>
</comment>
<protein>
    <recommendedName>
        <fullName evidence="6">Protein DETOXIFICATION</fullName>
    </recommendedName>
    <alternativeName>
        <fullName evidence="6">Multidrug and toxic compound extrusion protein</fullName>
    </alternativeName>
</protein>
<dbReference type="Proteomes" id="UP001058974">
    <property type="component" value="Chromosome 5"/>
</dbReference>
<keyword evidence="5 6" id="KW-0472">Membrane</keyword>
<sequence>IEFSSQVRSCISQSKLMGNKIPNESEQQNYPLIQSTPSQPQFQPNTDSLIQQTCSESNKLWHIAAPSIFSRLTMFSITVVTQSFAGHLNDLDLAAISISCTLLISITFGFLLGMASALETLCGQAYGAGQNHMLGVYLQRSWVVLFLSSILLLPMFVFATPMLKFIGQPVEVAEQAGLVAIWLIPFHLSFPFQFTLQRFLQCQLKTGIIAWVSGGALVIHVILSWVFVYKMRVGIVGIALTIDFSWWVSVLGMLCYTLFGGCSCSWTGFSVEAFVGLWDFFKLSLASGVMLALENFYYRLLLIMSGYMYNSDVAIDALSVCVTIYGWESMIPLGFLAATGVRVANELGAGNAKGAKFATMVSVVNTVLVGFVFWLIIVTFNEKLALIFTSSLSVIQMVHELSFLLAFTILLNCVQPVLSGVAVGSGRQVVVAYINIGSYYLVGIPFGILLGWLLPSGIVGMWIGMMSGTVVQTLILAIITSRYDWEREVRKAQILVKDDETSNQ</sequence>
<evidence type="ECO:0000313" key="8">
    <source>
        <dbReference type="Proteomes" id="UP001058974"/>
    </source>
</evidence>
<feature type="transmembrane region" description="Helical" evidence="6">
    <location>
        <begin position="401"/>
        <end position="423"/>
    </location>
</feature>
<feature type="transmembrane region" description="Helical" evidence="6">
    <location>
        <begin position="142"/>
        <end position="163"/>
    </location>
</feature>
<dbReference type="AlphaFoldDB" id="A0A9D5AGB1"/>
<feature type="transmembrane region" description="Helical" evidence="6">
    <location>
        <begin position="94"/>
        <end position="121"/>
    </location>
</feature>
<keyword evidence="4 6" id="KW-1133">Transmembrane helix</keyword>
<evidence type="ECO:0000256" key="4">
    <source>
        <dbReference type="ARBA" id="ARBA00022989"/>
    </source>
</evidence>
<dbReference type="Pfam" id="PF01554">
    <property type="entry name" value="MatE"/>
    <property type="match status" value="2"/>
</dbReference>
<dbReference type="PANTHER" id="PTHR11206">
    <property type="entry name" value="MULTIDRUG RESISTANCE PROTEIN"/>
    <property type="match status" value="1"/>
</dbReference>
<accession>A0A9D5AGB1</accession>
<evidence type="ECO:0000256" key="5">
    <source>
        <dbReference type="ARBA" id="ARBA00023136"/>
    </source>
</evidence>
<feature type="transmembrane region" description="Helical" evidence="6">
    <location>
        <begin position="313"/>
        <end position="336"/>
    </location>
</feature>
<feature type="transmembrane region" description="Helical" evidence="6">
    <location>
        <begin position="234"/>
        <end position="259"/>
    </location>
</feature>
<gene>
    <name evidence="7" type="ORF">KIW84_051650</name>
</gene>
<dbReference type="GO" id="GO:1990961">
    <property type="term" value="P:xenobiotic detoxification by transmembrane export across the plasma membrane"/>
    <property type="evidence" value="ECO:0007669"/>
    <property type="project" value="InterPro"/>
</dbReference>
<feature type="transmembrane region" description="Helical" evidence="6">
    <location>
        <begin position="430"/>
        <end position="453"/>
    </location>
</feature>
<comment type="similarity">
    <text evidence="2 6">Belongs to the multi antimicrobial extrusion (MATE) (TC 2.A.66.1) family.</text>
</comment>
<evidence type="ECO:0000256" key="1">
    <source>
        <dbReference type="ARBA" id="ARBA00004141"/>
    </source>
</evidence>
<dbReference type="GO" id="GO:0042910">
    <property type="term" value="F:xenobiotic transmembrane transporter activity"/>
    <property type="evidence" value="ECO:0007669"/>
    <property type="project" value="InterPro"/>
</dbReference>
<dbReference type="NCBIfam" id="TIGR00797">
    <property type="entry name" value="matE"/>
    <property type="match status" value="1"/>
</dbReference>
<feature type="transmembrane region" description="Helical" evidence="6">
    <location>
        <begin position="459"/>
        <end position="481"/>
    </location>
</feature>
<evidence type="ECO:0000256" key="3">
    <source>
        <dbReference type="ARBA" id="ARBA00022692"/>
    </source>
</evidence>
<feature type="transmembrane region" description="Helical" evidence="6">
    <location>
        <begin position="208"/>
        <end position="228"/>
    </location>
</feature>
<name>A0A9D5AGB1_PEA</name>
<feature type="non-terminal residue" evidence="7">
    <location>
        <position position="1"/>
    </location>
</feature>
<comment type="caution">
    <text evidence="7">The sequence shown here is derived from an EMBL/GenBank/DDBJ whole genome shotgun (WGS) entry which is preliminary data.</text>
</comment>
<dbReference type="InterPro" id="IPR045069">
    <property type="entry name" value="MATE_euk"/>
</dbReference>
<keyword evidence="3 6" id="KW-0812">Transmembrane</keyword>
<organism evidence="7 8">
    <name type="scientific">Pisum sativum</name>
    <name type="common">Garden pea</name>
    <name type="synonym">Lathyrus oleraceus</name>
    <dbReference type="NCBI Taxonomy" id="3888"/>
    <lineage>
        <taxon>Eukaryota</taxon>
        <taxon>Viridiplantae</taxon>
        <taxon>Streptophyta</taxon>
        <taxon>Embryophyta</taxon>
        <taxon>Tracheophyta</taxon>
        <taxon>Spermatophyta</taxon>
        <taxon>Magnoliopsida</taxon>
        <taxon>eudicotyledons</taxon>
        <taxon>Gunneridae</taxon>
        <taxon>Pentapetalae</taxon>
        <taxon>rosids</taxon>
        <taxon>fabids</taxon>
        <taxon>Fabales</taxon>
        <taxon>Fabaceae</taxon>
        <taxon>Papilionoideae</taxon>
        <taxon>50 kb inversion clade</taxon>
        <taxon>NPAAA clade</taxon>
        <taxon>Hologalegina</taxon>
        <taxon>IRL clade</taxon>
        <taxon>Fabeae</taxon>
        <taxon>Lathyrus</taxon>
    </lineage>
</organism>
<dbReference type="CDD" id="cd13132">
    <property type="entry name" value="MATE_eukaryotic"/>
    <property type="match status" value="1"/>
</dbReference>
<feature type="transmembrane region" description="Helical" evidence="6">
    <location>
        <begin position="357"/>
        <end position="381"/>
    </location>
</feature>
<dbReference type="EMBL" id="JAMSHJ010000005">
    <property type="protein sequence ID" value="KAI5404570.1"/>
    <property type="molecule type" value="Genomic_DNA"/>
</dbReference>
<evidence type="ECO:0000313" key="7">
    <source>
        <dbReference type="EMBL" id="KAI5404570.1"/>
    </source>
</evidence>
<dbReference type="GO" id="GO:0016020">
    <property type="term" value="C:membrane"/>
    <property type="evidence" value="ECO:0007669"/>
    <property type="project" value="UniProtKB-SubCell"/>
</dbReference>
<evidence type="ECO:0000256" key="2">
    <source>
        <dbReference type="ARBA" id="ARBA00010199"/>
    </source>
</evidence>
<feature type="transmembrane region" description="Helical" evidence="6">
    <location>
        <begin position="271"/>
        <end position="293"/>
    </location>
</feature>
<proteinExistence type="inferred from homology"/>
<dbReference type="GO" id="GO:0015297">
    <property type="term" value="F:antiporter activity"/>
    <property type="evidence" value="ECO:0007669"/>
    <property type="project" value="InterPro"/>
</dbReference>
<evidence type="ECO:0000256" key="6">
    <source>
        <dbReference type="RuleBase" id="RU004914"/>
    </source>
</evidence>
<keyword evidence="8" id="KW-1185">Reference proteome</keyword>
<feature type="transmembrane region" description="Helical" evidence="6">
    <location>
        <begin position="175"/>
        <end position="196"/>
    </location>
</feature>